<dbReference type="EMBL" id="MU267712">
    <property type="protein sequence ID" value="KAH7910466.1"/>
    <property type="molecule type" value="Genomic_DNA"/>
</dbReference>
<gene>
    <name evidence="1" type="ORF">BJ138DRAFT_1152835</name>
</gene>
<evidence type="ECO:0000313" key="1">
    <source>
        <dbReference type="EMBL" id="KAH7910466.1"/>
    </source>
</evidence>
<comment type="caution">
    <text evidence="1">The sequence shown here is derived from an EMBL/GenBank/DDBJ whole genome shotgun (WGS) entry which is preliminary data.</text>
</comment>
<reference evidence="1" key="1">
    <citation type="journal article" date="2021" name="New Phytol.">
        <title>Evolutionary innovations through gain and loss of genes in the ectomycorrhizal Boletales.</title>
        <authorList>
            <person name="Wu G."/>
            <person name="Miyauchi S."/>
            <person name="Morin E."/>
            <person name="Kuo A."/>
            <person name="Drula E."/>
            <person name="Varga T."/>
            <person name="Kohler A."/>
            <person name="Feng B."/>
            <person name="Cao Y."/>
            <person name="Lipzen A."/>
            <person name="Daum C."/>
            <person name="Hundley H."/>
            <person name="Pangilinan J."/>
            <person name="Johnson J."/>
            <person name="Barry K."/>
            <person name="LaButti K."/>
            <person name="Ng V."/>
            <person name="Ahrendt S."/>
            <person name="Min B."/>
            <person name="Choi I.G."/>
            <person name="Park H."/>
            <person name="Plett J.M."/>
            <person name="Magnuson J."/>
            <person name="Spatafora J.W."/>
            <person name="Nagy L.G."/>
            <person name="Henrissat B."/>
            <person name="Grigoriev I.V."/>
            <person name="Yang Z.L."/>
            <person name="Xu J."/>
            <person name="Martin F.M."/>
        </authorList>
    </citation>
    <scope>NUCLEOTIDE SEQUENCE</scope>
    <source>
        <strain evidence="1">ATCC 28755</strain>
    </source>
</reference>
<name>A0ACB8AB83_9AGAM</name>
<keyword evidence="2" id="KW-1185">Reference proteome</keyword>
<accession>A0ACB8AB83</accession>
<proteinExistence type="predicted"/>
<organism evidence="1 2">
    <name type="scientific">Hygrophoropsis aurantiaca</name>
    <dbReference type="NCBI Taxonomy" id="72124"/>
    <lineage>
        <taxon>Eukaryota</taxon>
        <taxon>Fungi</taxon>
        <taxon>Dikarya</taxon>
        <taxon>Basidiomycota</taxon>
        <taxon>Agaricomycotina</taxon>
        <taxon>Agaricomycetes</taxon>
        <taxon>Agaricomycetidae</taxon>
        <taxon>Boletales</taxon>
        <taxon>Coniophorineae</taxon>
        <taxon>Hygrophoropsidaceae</taxon>
        <taxon>Hygrophoropsis</taxon>
    </lineage>
</organism>
<keyword evidence="1" id="KW-0378">Hydrolase</keyword>
<dbReference type="Proteomes" id="UP000790377">
    <property type="component" value="Unassembled WGS sequence"/>
</dbReference>
<sequence length="554" mass="61615">MVALTIFLSQISSKFRSSAVCLFSRMSTHISQELQNGSSVSIETRYGPIKGGRAANGAAAFLEVPYALPPVRFEDPVPLPPTYRYEDKAFIYDTKHAFQPSNDGQGAATPHVDRVGRGEPSEDPLFVNIVCPSTFTPNAKLPVKAYIHGGFLQFGSPHGLSNQAQYIAEARNEVWVTIGYRLSVFGFLACDEPKVTGNFGFKDQWLALQWVQENIASFGGDPTNVQLSGLSAGAHSVHQILHHISRLPPGQNSPIRSAQLQSNALLTIPKTPTELRSQFIALCKSLNLDPSSPDILATLRDRTKVPASAFMHVIETDAVGIENGTYRGCLDGSWLATTPDPMTWQRTGDLARNLLAKGLKSIAIGDLKEEWYLYAIAHPIYGPKDIFPNILRYYPEPIVERLVLMYDKYKTIPDSASAEVSARLIGEILSDGQVHLPVRMFMRDFQNAGFPVFRYEIRWTPEQIRPHGWVTHGTDRVFWALRKPVMSEKDIATAIAWLDAIDKEYATLEKEGKAMQPITKALTLSDDQTISWKDDKRWDSLIKIATVLPGEGLY</sequence>
<evidence type="ECO:0000313" key="2">
    <source>
        <dbReference type="Proteomes" id="UP000790377"/>
    </source>
</evidence>
<protein>
    <submittedName>
        <fullName evidence="1">Alpha/Beta hydrolase protein</fullName>
    </submittedName>
</protein>